<dbReference type="Proteomes" id="UP000800200">
    <property type="component" value="Unassembled WGS sequence"/>
</dbReference>
<keyword evidence="1" id="KW-1133">Transmembrane helix</keyword>
<evidence type="ECO:0000313" key="3">
    <source>
        <dbReference type="EMBL" id="KAF2174763.1"/>
    </source>
</evidence>
<keyword evidence="4" id="KW-1185">Reference proteome</keyword>
<sequence>MAIGAVCFIGGFFFWPLFIVAAIMAMTLTATPEELHEAARPKPKAALVERAGIKAEDADWKARFLEACESPAESAFLTAMIDAFSLRPVDGVLKAPGLTLNMQVDMKRYRLDFLANGWLVVEIDGAAWHSSPEAMARDKIRDKFFEGYDYTVLRIPAKTVFGTPQEAVRMVRGALAIGRKAPKQKVVREPVSVMGAVGGFVRGVGEFVEGVNAAVEQASAIQEALGKPQLIYHAEKQAITIAIEAADRKIEVEKFRAQSPQHPEQE</sequence>
<proteinExistence type="predicted"/>
<dbReference type="EMBL" id="ML994777">
    <property type="protein sequence ID" value="KAF2174763.1"/>
    <property type="molecule type" value="Genomic_DNA"/>
</dbReference>
<gene>
    <name evidence="3" type="ORF">K469DRAFT_685432</name>
</gene>
<name>A0A6A6D6N3_9PEZI</name>
<evidence type="ECO:0000256" key="1">
    <source>
        <dbReference type="SAM" id="Phobius"/>
    </source>
</evidence>
<dbReference type="AlphaFoldDB" id="A0A6A6D6N3"/>
<dbReference type="Gene3D" id="3.40.960.10">
    <property type="entry name" value="VSR Endonuclease"/>
    <property type="match status" value="1"/>
</dbReference>
<dbReference type="InterPro" id="IPR049468">
    <property type="entry name" value="Restrct_endonuc-II-like_dom"/>
</dbReference>
<reference evidence="3" key="1">
    <citation type="journal article" date="2020" name="Stud. Mycol.">
        <title>101 Dothideomycetes genomes: a test case for predicting lifestyles and emergence of pathogens.</title>
        <authorList>
            <person name="Haridas S."/>
            <person name="Albert R."/>
            <person name="Binder M."/>
            <person name="Bloem J."/>
            <person name="Labutti K."/>
            <person name="Salamov A."/>
            <person name="Andreopoulos B."/>
            <person name="Baker S."/>
            <person name="Barry K."/>
            <person name="Bills G."/>
            <person name="Bluhm B."/>
            <person name="Cannon C."/>
            <person name="Castanera R."/>
            <person name="Culley D."/>
            <person name="Daum C."/>
            <person name="Ezra D."/>
            <person name="Gonzalez J."/>
            <person name="Henrissat B."/>
            <person name="Kuo A."/>
            <person name="Liang C."/>
            <person name="Lipzen A."/>
            <person name="Lutzoni F."/>
            <person name="Magnuson J."/>
            <person name="Mondo S."/>
            <person name="Nolan M."/>
            <person name="Ohm R."/>
            <person name="Pangilinan J."/>
            <person name="Park H.-J."/>
            <person name="Ramirez L."/>
            <person name="Alfaro M."/>
            <person name="Sun H."/>
            <person name="Tritt A."/>
            <person name="Yoshinaga Y."/>
            <person name="Zwiers L.-H."/>
            <person name="Turgeon B."/>
            <person name="Goodwin S."/>
            <person name="Spatafora J."/>
            <person name="Crous P."/>
            <person name="Grigoriev I."/>
        </authorList>
    </citation>
    <scope>NUCLEOTIDE SEQUENCE</scope>
    <source>
        <strain evidence="3">CBS 207.26</strain>
    </source>
</reference>
<organism evidence="3 4">
    <name type="scientific">Zopfia rhizophila CBS 207.26</name>
    <dbReference type="NCBI Taxonomy" id="1314779"/>
    <lineage>
        <taxon>Eukaryota</taxon>
        <taxon>Fungi</taxon>
        <taxon>Dikarya</taxon>
        <taxon>Ascomycota</taxon>
        <taxon>Pezizomycotina</taxon>
        <taxon>Dothideomycetes</taxon>
        <taxon>Dothideomycetes incertae sedis</taxon>
        <taxon>Zopfiaceae</taxon>
        <taxon>Zopfia</taxon>
    </lineage>
</organism>
<feature type="transmembrane region" description="Helical" evidence="1">
    <location>
        <begin position="12"/>
        <end position="30"/>
    </location>
</feature>
<accession>A0A6A6D6N3</accession>
<evidence type="ECO:0000259" key="2">
    <source>
        <dbReference type="Pfam" id="PF18741"/>
    </source>
</evidence>
<dbReference type="InterPro" id="IPR011335">
    <property type="entry name" value="Restrct_endonuc-II-like"/>
</dbReference>
<keyword evidence="1" id="KW-0812">Transmembrane</keyword>
<evidence type="ECO:0000313" key="4">
    <source>
        <dbReference type="Proteomes" id="UP000800200"/>
    </source>
</evidence>
<dbReference type="GO" id="GO:0006302">
    <property type="term" value="P:double-strand break repair"/>
    <property type="evidence" value="ECO:0007669"/>
    <property type="project" value="UniProtKB-ARBA"/>
</dbReference>
<keyword evidence="1" id="KW-0472">Membrane</keyword>
<feature type="domain" description="Restriction endonuclease type II-like" evidence="2">
    <location>
        <begin position="92"/>
        <end position="174"/>
    </location>
</feature>
<dbReference type="SUPFAM" id="SSF52980">
    <property type="entry name" value="Restriction endonuclease-like"/>
    <property type="match status" value="1"/>
</dbReference>
<protein>
    <recommendedName>
        <fullName evidence="2">Restriction endonuclease type II-like domain-containing protein</fullName>
    </recommendedName>
</protein>
<dbReference type="Pfam" id="PF18741">
    <property type="entry name" value="MTES_1575"/>
    <property type="match status" value="1"/>
</dbReference>